<dbReference type="Gene3D" id="3.30.1780.10">
    <property type="entry name" value="ornithine cyclodeaminase, domain 1"/>
    <property type="match status" value="1"/>
</dbReference>
<evidence type="ECO:0000313" key="1">
    <source>
        <dbReference type="EMBL" id="MFC6238873.1"/>
    </source>
</evidence>
<dbReference type="Gene3D" id="3.40.50.720">
    <property type="entry name" value="NAD(P)-binding Rossmann-like Domain"/>
    <property type="match status" value="1"/>
</dbReference>
<dbReference type="Pfam" id="PF02423">
    <property type="entry name" value="OCD_Mu_crystall"/>
    <property type="match status" value="1"/>
</dbReference>
<sequence length="311" mass="32031">MTSPALACFDAESVLALGYAAATDAIVRALRDGLDPAIGPARSSVDLAHGQMLLMPAETTTATGIKVVTVAPGNPARGLPLVHAQYLLFDRATLVPTAVLDGTALTTLRTPAVSVASVLHQLPDRPLHVAVIGHGPQAQGHVAAFEAVRPLAGATYLVRDPARASVEGVALGSADARRRLREADVVVCATSARIPVLRSEDVRDDAIVVAVGAYEPDARELDGALLGRSSVVVEDVATALREAGDVVLAVAEGALDAATLVSMRDLVLGTISPPRDRPLVVKTVGMAWEDLAVAEAVVARDGRRPGTGAAE</sequence>
<dbReference type="InterPro" id="IPR023401">
    <property type="entry name" value="ODC_N"/>
</dbReference>
<comment type="caution">
    <text evidence="1">The sequence shown here is derived from an EMBL/GenBank/DDBJ whole genome shotgun (WGS) entry which is preliminary data.</text>
</comment>
<dbReference type="EMBL" id="JBHSTI010000008">
    <property type="protein sequence ID" value="MFC6238873.1"/>
    <property type="molecule type" value="Genomic_DNA"/>
</dbReference>
<gene>
    <name evidence="1" type="ORF">ACFQGU_13370</name>
</gene>
<dbReference type="SUPFAM" id="SSF51735">
    <property type="entry name" value="NAD(P)-binding Rossmann-fold domains"/>
    <property type="match status" value="1"/>
</dbReference>
<name>A0ABW1T2C2_9ACTN</name>
<accession>A0ABW1T2C2</accession>
<dbReference type="InterPro" id="IPR003462">
    <property type="entry name" value="ODC_Mu_crystall"/>
</dbReference>
<dbReference type="Proteomes" id="UP001596138">
    <property type="component" value="Unassembled WGS sequence"/>
</dbReference>
<evidence type="ECO:0000313" key="2">
    <source>
        <dbReference type="Proteomes" id="UP001596138"/>
    </source>
</evidence>
<reference evidence="2" key="1">
    <citation type="journal article" date="2019" name="Int. J. Syst. Evol. Microbiol.">
        <title>The Global Catalogue of Microorganisms (GCM) 10K type strain sequencing project: providing services to taxonomists for standard genome sequencing and annotation.</title>
        <authorList>
            <consortium name="The Broad Institute Genomics Platform"/>
            <consortium name="The Broad Institute Genome Sequencing Center for Infectious Disease"/>
            <person name="Wu L."/>
            <person name="Ma J."/>
        </authorList>
    </citation>
    <scope>NUCLEOTIDE SEQUENCE [LARGE SCALE GENOMIC DNA]</scope>
    <source>
        <strain evidence="2">CGMCC 4.7317</strain>
    </source>
</reference>
<dbReference type="InterPro" id="IPR036291">
    <property type="entry name" value="NAD(P)-bd_dom_sf"/>
</dbReference>
<keyword evidence="2" id="KW-1185">Reference proteome</keyword>
<proteinExistence type="predicted"/>
<dbReference type="RefSeq" id="WP_386767455.1">
    <property type="nucleotide sequence ID" value="NZ_JBHSTI010000008.1"/>
</dbReference>
<dbReference type="PANTHER" id="PTHR13812">
    <property type="entry name" value="KETIMINE REDUCTASE MU-CRYSTALLIN"/>
    <property type="match status" value="1"/>
</dbReference>
<dbReference type="PIRSF" id="PIRSF001439">
    <property type="entry name" value="CryM"/>
    <property type="match status" value="1"/>
</dbReference>
<dbReference type="PANTHER" id="PTHR13812:SF19">
    <property type="entry name" value="KETIMINE REDUCTASE MU-CRYSTALLIN"/>
    <property type="match status" value="1"/>
</dbReference>
<protein>
    <submittedName>
        <fullName evidence="1">Ornithine cyclodeaminase family protein</fullName>
    </submittedName>
</protein>
<organism evidence="1 2">
    <name type="scientific">Longivirga aurantiaca</name>
    <dbReference type="NCBI Taxonomy" id="1837743"/>
    <lineage>
        <taxon>Bacteria</taxon>
        <taxon>Bacillati</taxon>
        <taxon>Actinomycetota</taxon>
        <taxon>Actinomycetes</taxon>
        <taxon>Sporichthyales</taxon>
        <taxon>Sporichthyaceae</taxon>
        <taxon>Longivirga</taxon>
    </lineage>
</organism>